<dbReference type="InterPro" id="IPR018422">
    <property type="entry name" value="Cation/H_exchanger_CPA1"/>
</dbReference>
<feature type="transmembrane region" description="Helical" evidence="10">
    <location>
        <begin position="325"/>
        <end position="350"/>
    </location>
</feature>
<evidence type="ECO:0000313" key="12">
    <source>
        <dbReference type="EMBL" id="SDF12499.1"/>
    </source>
</evidence>
<dbReference type="GO" id="GO:0098719">
    <property type="term" value="P:sodium ion import across plasma membrane"/>
    <property type="evidence" value="ECO:0007669"/>
    <property type="project" value="TreeGrafter"/>
</dbReference>
<dbReference type="PANTHER" id="PTHR10110:SF86">
    <property type="entry name" value="SODIUM_HYDROGEN EXCHANGER 7"/>
    <property type="match status" value="1"/>
</dbReference>
<reference evidence="12 13" key="1">
    <citation type="submission" date="2016-10" db="EMBL/GenBank/DDBJ databases">
        <authorList>
            <person name="Varghese N."/>
            <person name="Submissions S."/>
        </authorList>
    </citation>
    <scope>NUCLEOTIDE SEQUENCE [LARGE SCALE GENOMIC DNA]</scope>
    <source>
        <strain evidence="12 13">S7-754</strain>
    </source>
</reference>
<keyword evidence="2 10" id="KW-0813">Transport</keyword>
<feature type="transmembrane region" description="Helical" evidence="10">
    <location>
        <begin position="126"/>
        <end position="148"/>
    </location>
</feature>
<organism evidence="12 13">
    <name type="scientific">Sphingomonas carotinifaciens</name>
    <dbReference type="NCBI Taxonomy" id="1166323"/>
    <lineage>
        <taxon>Bacteria</taxon>
        <taxon>Pseudomonadati</taxon>
        <taxon>Pseudomonadota</taxon>
        <taxon>Alphaproteobacteria</taxon>
        <taxon>Sphingomonadales</taxon>
        <taxon>Sphingomonadaceae</taxon>
        <taxon>Sphingomonas</taxon>
    </lineage>
</organism>
<evidence type="ECO:0000256" key="1">
    <source>
        <dbReference type="ARBA" id="ARBA00004651"/>
    </source>
</evidence>
<keyword evidence="3" id="KW-1003">Cell membrane</keyword>
<keyword evidence="8 10" id="KW-0472">Membrane</keyword>
<keyword evidence="7 10" id="KW-0406">Ion transport</keyword>
<evidence type="ECO:0000256" key="8">
    <source>
        <dbReference type="ARBA" id="ARBA00023136"/>
    </source>
</evidence>
<dbReference type="Pfam" id="PF00999">
    <property type="entry name" value="Na_H_Exchanger"/>
    <property type="match status" value="1"/>
</dbReference>
<keyword evidence="9 10" id="KW-0739">Sodium transport</keyword>
<dbReference type="InterPro" id="IPR004705">
    <property type="entry name" value="Cation/H_exchanger_CPA1_bac"/>
</dbReference>
<dbReference type="Proteomes" id="UP000323502">
    <property type="component" value="Unassembled WGS sequence"/>
</dbReference>
<comment type="function">
    <text evidence="10">Na(+)/H(+) antiporter that extrudes sodium in exchange for external protons.</text>
</comment>
<protein>
    <submittedName>
        <fullName evidence="12">Sodium/proton antiporter, CPA1 family</fullName>
    </submittedName>
</protein>
<keyword evidence="13" id="KW-1185">Reference proteome</keyword>
<accession>A0A1G7IJM5</accession>
<dbReference type="GO" id="GO:0005886">
    <property type="term" value="C:plasma membrane"/>
    <property type="evidence" value="ECO:0007669"/>
    <property type="project" value="UniProtKB-SubCell"/>
</dbReference>
<dbReference type="GO" id="GO:0051453">
    <property type="term" value="P:regulation of intracellular pH"/>
    <property type="evidence" value="ECO:0007669"/>
    <property type="project" value="TreeGrafter"/>
</dbReference>
<evidence type="ECO:0000256" key="5">
    <source>
        <dbReference type="ARBA" id="ARBA00022989"/>
    </source>
</evidence>
<dbReference type="PANTHER" id="PTHR10110">
    <property type="entry name" value="SODIUM/HYDROGEN EXCHANGER"/>
    <property type="match status" value="1"/>
</dbReference>
<dbReference type="PRINTS" id="PR01084">
    <property type="entry name" value="NAHEXCHNGR"/>
</dbReference>
<feature type="transmembrane region" description="Helical" evidence="10">
    <location>
        <begin position="229"/>
        <end position="247"/>
    </location>
</feature>
<keyword evidence="10" id="KW-0050">Antiport</keyword>
<feature type="transmembrane region" description="Helical" evidence="10">
    <location>
        <begin position="97"/>
        <end position="120"/>
    </location>
</feature>
<dbReference type="EMBL" id="FNBI01000002">
    <property type="protein sequence ID" value="SDF12499.1"/>
    <property type="molecule type" value="Genomic_DNA"/>
</dbReference>
<feature type="transmembrane region" description="Helical" evidence="10">
    <location>
        <begin position="253"/>
        <end position="272"/>
    </location>
</feature>
<evidence type="ECO:0000256" key="7">
    <source>
        <dbReference type="ARBA" id="ARBA00023065"/>
    </source>
</evidence>
<dbReference type="Gene3D" id="6.10.140.1330">
    <property type="match status" value="1"/>
</dbReference>
<dbReference type="GO" id="GO:0015386">
    <property type="term" value="F:potassium:proton antiporter activity"/>
    <property type="evidence" value="ECO:0007669"/>
    <property type="project" value="TreeGrafter"/>
</dbReference>
<evidence type="ECO:0000256" key="2">
    <source>
        <dbReference type="ARBA" id="ARBA00022448"/>
    </source>
</evidence>
<name>A0A1G7IJM5_9SPHN</name>
<evidence type="ECO:0000313" key="13">
    <source>
        <dbReference type="Proteomes" id="UP000323502"/>
    </source>
</evidence>
<evidence type="ECO:0000256" key="10">
    <source>
        <dbReference type="RuleBase" id="RU366002"/>
    </source>
</evidence>
<dbReference type="InterPro" id="IPR006153">
    <property type="entry name" value="Cation/H_exchanger_TM"/>
</dbReference>
<evidence type="ECO:0000259" key="11">
    <source>
        <dbReference type="Pfam" id="PF00999"/>
    </source>
</evidence>
<feature type="transmembrane region" description="Helical" evidence="10">
    <location>
        <begin position="371"/>
        <end position="395"/>
    </location>
</feature>
<keyword evidence="10" id="KW-0997">Cell inner membrane</keyword>
<gene>
    <name evidence="12" type="ORF">SAMN05216557_102262</name>
</gene>
<keyword evidence="5 10" id="KW-1133">Transmembrane helix</keyword>
<keyword evidence="6 10" id="KW-0915">Sodium</keyword>
<feature type="transmembrane region" description="Helical" evidence="10">
    <location>
        <begin position="45"/>
        <end position="62"/>
    </location>
</feature>
<evidence type="ECO:0000256" key="3">
    <source>
        <dbReference type="ARBA" id="ARBA00022475"/>
    </source>
</evidence>
<dbReference type="NCBIfam" id="TIGR00831">
    <property type="entry name" value="a_cpa1"/>
    <property type="match status" value="1"/>
</dbReference>
<dbReference type="GO" id="GO:0015385">
    <property type="term" value="F:sodium:proton antiporter activity"/>
    <property type="evidence" value="ECO:0007669"/>
    <property type="project" value="InterPro"/>
</dbReference>
<feature type="transmembrane region" description="Helical" evidence="10">
    <location>
        <begin position="284"/>
        <end position="305"/>
    </location>
</feature>
<sequence>MYWPTPFEKEMPGLEIVTLCLVLLLAVVVSGMISRLLPSALPRPLVQIGLGIAIGSIAHVRVTLDPELFFLLFVPPLLFLDGWRIPKDELFKDRGAVLGLALGLVFLTVLGMGWFIHWMIPAMPYAVAFALAAVVSPTDPIAVSAIAAKVPIPRRMMHILEGESLLNDASGLVCLRFAIAAALTGTFSLGEAALTFAWMALAGVAIGVGCTWGITAAKGWFARRFGDDSGSNILVSLLIPFAAYLAAEHVHASGVLAAAAAGLSMTFTTAWASVMAATRIRRRAVWDMLQFTLNGVIFVLLGEQMPEVFAAARDTVVSTGHDSPWWLGVYVAAIVGGLALLRFAWVWVSLRFTLFRTRRRDGTHVSPPRRIVAAMSVAGARGAITLAGVLTLPLAMNDGSPFPARDLAIFLASGVILASLVIASVALPLLLRGLDLPPEHGTEAERDRARRIGAQAAIAALEKEQHRMSENSEDADHYVEIAARLMDGYRDRIDSLSDDTKTKRQDEWEGTERIMRLAAIRAERKAIFDLAQTREINMDTASRLGRELDLLDARLSTAR</sequence>
<evidence type="ECO:0000256" key="6">
    <source>
        <dbReference type="ARBA" id="ARBA00023053"/>
    </source>
</evidence>
<comment type="similarity">
    <text evidence="10">Belongs to the monovalent cation:proton antiporter 1 (CPA1) transporter (TC 2.A.36) family.</text>
</comment>
<evidence type="ECO:0000256" key="9">
    <source>
        <dbReference type="ARBA" id="ARBA00023201"/>
    </source>
</evidence>
<keyword evidence="4 10" id="KW-0812">Transmembrane</keyword>
<evidence type="ECO:0000256" key="4">
    <source>
        <dbReference type="ARBA" id="ARBA00022692"/>
    </source>
</evidence>
<feature type="domain" description="Cation/H+ exchanger transmembrane" evidence="11">
    <location>
        <begin position="25"/>
        <end position="432"/>
    </location>
</feature>
<dbReference type="InterPro" id="IPR004709">
    <property type="entry name" value="NaH_exchanger"/>
</dbReference>
<feature type="transmembrane region" description="Helical" evidence="10">
    <location>
        <begin position="407"/>
        <end position="431"/>
    </location>
</feature>
<feature type="transmembrane region" description="Helical" evidence="10">
    <location>
        <begin position="196"/>
        <end position="217"/>
    </location>
</feature>
<dbReference type="AlphaFoldDB" id="A0A1G7IJM5"/>
<feature type="transmembrane region" description="Helical" evidence="10">
    <location>
        <begin position="12"/>
        <end position="33"/>
    </location>
</feature>
<comment type="subcellular location">
    <subcellularLocation>
        <location evidence="10">Cell inner membrane</location>
        <topology evidence="10">Multi-pass membrane protein</topology>
    </subcellularLocation>
    <subcellularLocation>
        <location evidence="1">Cell membrane</location>
        <topology evidence="1">Multi-pass membrane protein</topology>
    </subcellularLocation>
</comment>
<proteinExistence type="inferred from homology"/>